<dbReference type="AlphaFoldDB" id="A0A8C1N5J7"/>
<dbReference type="GO" id="GO:0016323">
    <property type="term" value="C:basolateral plasma membrane"/>
    <property type="evidence" value="ECO:0007669"/>
    <property type="project" value="TreeGrafter"/>
</dbReference>
<comment type="subcellular location">
    <subcellularLocation>
        <location evidence="1 15">Cell membrane</location>
        <topology evidence="1 15">Multi-pass membrane protein</topology>
    </subcellularLocation>
</comment>
<keyword evidence="8 15" id="KW-0406">Ion transport</keyword>
<feature type="transmembrane region" description="Helical" evidence="15">
    <location>
        <begin position="119"/>
        <end position="141"/>
    </location>
</feature>
<evidence type="ECO:0000256" key="8">
    <source>
        <dbReference type="ARBA" id="ARBA00023065"/>
    </source>
</evidence>
<feature type="transmembrane region" description="Helical" evidence="15">
    <location>
        <begin position="599"/>
        <end position="622"/>
    </location>
</feature>
<dbReference type="GO" id="GO:0015347">
    <property type="term" value="F:sodium-independent organic anion transmembrane transporter activity"/>
    <property type="evidence" value="ECO:0007669"/>
    <property type="project" value="TreeGrafter"/>
</dbReference>
<evidence type="ECO:0000313" key="19">
    <source>
        <dbReference type="Proteomes" id="UP000694427"/>
    </source>
</evidence>
<feature type="transmembrane region" description="Helical" evidence="15">
    <location>
        <begin position="229"/>
        <end position="256"/>
    </location>
</feature>
<reference evidence="18" key="2">
    <citation type="submission" date="2025-09" db="UniProtKB">
        <authorList>
            <consortium name="Ensembl"/>
        </authorList>
    </citation>
    <scope>IDENTIFICATION</scope>
</reference>
<sequence length="705" mass="77520">MHFILCKLISGMASDTNYNFLIVNSCNMNIQWQSDGSTNTEKMVLLVIKMWMFLAAMCFVFFAKAFQGSYMKSSVTQIERRFDIPSSLIGFIDGSFEIGNLFVIAFVSYFGAKLHRPRLIGAGCLIMAMGSFITAAPHFFQGPYKYETTISYLSASNGTESILPCLANGSLLFICGAFVFEECEKAASSSLWLYVFLGNMLRGVGETPVMPLGLSYLDDFSREENTALYMALIQTLGILGPMFGFMLGSFCAKLYVDIGAVDLDTITINHKDTRWVGAWWLGFLLTGGVMLLAGIPFWFFPKSLPKQGETETDKKSNILEGDQDRFIPDNNKHSTAPNKPAPVSMAALAKDFLPSLKKLFSNTIYLLIVCTGFIQVSGFIGMITFMPKFMEQIYGQSASRAIFLIGIMTLPAVALGIITGGFIMKKFKLNVLGATKLCIGASLLAFSSLVIQYFLQCDNSQVAGLTVSYQGAPQVSYQQNTLISPCNMGCSCSVKHWDPICASNGLTYASPCLAGCQTSTGDGKDMAFHNCTCIGESPLPFANMSAVLGQCPRKSDCDYMFKFYMAVTVIGAFFSSCGATPGYIILLRSINPELKSLALGIYILIVRTLGGIPPPIYFGALIDRTCLKWGTKQCGGRGACRFYDSGAFRLVNLHWQKFSIFIHTFPIIGFRITYTYEHPFRCIWKIRADFNALGNGRSLPGKQGL</sequence>
<feature type="transmembrane region" description="Helical" evidence="15">
    <location>
        <begin position="364"/>
        <end position="389"/>
    </location>
</feature>
<dbReference type="Ensembl" id="ENSCCRT00010095942.1">
    <property type="protein sequence ID" value="ENSCCRP00010086496.1"/>
    <property type="gene ID" value="ENSCCRG00010037745.1"/>
</dbReference>
<evidence type="ECO:0000256" key="15">
    <source>
        <dbReference type="RuleBase" id="RU362056"/>
    </source>
</evidence>
<keyword evidence="7" id="KW-0445">Lipid transport</keyword>
<feature type="transmembrane region" description="Helical" evidence="15">
    <location>
        <begin position="161"/>
        <end position="180"/>
    </location>
</feature>
<feature type="transmembrane region" description="Helical" evidence="15">
    <location>
        <begin position="563"/>
        <end position="587"/>
    </location>
</feature>
<comment type="catalytic activity">
    <reaction evidence="13">
        <text>L-thyroxine(out) = L-thyroxine(in)</text>
        <dbReference type="Rhea" id="RHEA:71819"/>
        <dbReference type="ChEBI" id="CHEBI:58448"/>
    </reaction>
</comment>
<feature type="transmembrane region" description="Helical" evidence="15">
    <location>
        <begin position="277"/>
        <end position="300"/>
    </location>
</feature>
<keyword evidence="5 15" id="KW-0812">Transmembrane</keyword>
<evidence type="ECO:0000256" key="13">
    <source>
        <dbReference type="ARBA" id="ARBA00051340"/>
    </source>
</evidence>
<evidence type="ECO:0000256" key="5">
    <source>
        <dbReference type="ARBA" id="ARBA00022692"/>
    </source>
</evidence>
<evidence type="ECO:0000259" key="17">
    <source>
        <dbReference type="PROSITE" id="PS51465"/>
    </source>
</evidence>
<dbReference type="FunFam" id="3.30.60.30:FF:000048">
    <property type="entry name" value="Solute carrier organic anion transporter family member"/>
    <property type="match status" value="1"/>
</dbReference>
<organism evidence="18 19">
    <name type="scientific">Cyprinus carpio</name>
    <name type="common">Common carp</name>
    <dbReference type="NCBI Taxonomy" id="7962"/>
    <lineage>
        <taxon>Eukaryota</taxon>
        <taxon>Metazoa</taxon>
        <taxon>Chordata</taxon>
        <taxon>Craniata</taxon>
        <taxon>Vertebrata</taxon>
        <taxon>Euteleostomi</taxon>
        <taxon>Actinopterygii</taxon>
        <taxon>Neopterygii</taxon>
        <taxon>Teleostei</taxon>
        <taxon>Ostariophysi</taxon>
        <taxon>Cypriniformes</taxon>
        <taxon>Cyprinidae</taxon>
        <taxon>Cyprininae</taxon>
        <taxon>Cyprinus</taxon>
    </lineage>
</organism>
<keyword evidence="19" id="KW-1185">Reference proteome</keyword>
<comment type="catalytic activity">
    <reaction evidence="14">
        <text>L-thyroxine sulfate(out) = L-thyroxine sulfate(in)</text>
        <dbReference type="Rhea" id="RHEA:73311"/>
        <dbReference type="ChEBI" id="CHEBI:176512"/>
    </reaction>
</comment>
<dbReference type="Pfam" id="PF07648">
    <property type="entry name" value="Kazal_2"/>
    <property type="match status" value="1"/>
</dbReference>
<evidence type="ECO:0000256" key="12">
    <source>
        <dbReference type="ARBA" id="ARBA00050960"/>
    </source>
</evidence>
<evidence type="ECO:0000313" key="18">
    <source>
        <dbReference type="Ensembl" id="ENSCCRP00010086496.1"/>
    </source>
</evidence>
<accession>A0A8C1N5J7</accession>
<dbReference type="GO" id="GO:0015125">
    <property type="term" value="F:bile acid transmembrane transporter activity"/>
    <property type="evidence" value="ECO:0007669"/>
    <property type="project" value="TreeGrafter"/>
</dbReference>
<proteinExistence type="inferred from homology"/>
<keyword evidence="11" id="KW-0325">Glycoprotein</keyword>
<feature type="transmembrane region" description="Helical" evidence="15">
    <location>
        <begin position="43"/>
        <end position="66"/>
    </location>
</feature>
<feature type="transmembrane region" description="Helical" evidence="15">
    <location>
        <begin position="86"/>
        <end position="112"/>
    </location>
</feature>
<evidence type="ECO:0000256" key="1">
    <source>
        <dbReference type="ARBA" id="ARBA00004651"/>
    </source>
</evidence>
<evidence type="ECO:0000256" key="10">
    <source>
        <dbReference type="ARBA" id="ARBA00023157"/>
    </source>
</evidence>
<evidence type="ECO:0000256" key="11">
    <source>
        <dbReference type="ARBA" id="ARBA00023180"/>
    </source>
</evidence>
<dbReference type="InterPro" id="IPR020846">
    <property type="entry name" value="MFS_dom"/>
</dbReference>
<evidence type="ECO:0000256" key="6">
    <source>
        <dbReference type="ARBA" id="ARBA00022989"/>
    </source>
</evidence>
<feature type="transmembrane region" description="Helical" evidence="15">
    <location>
        <begin position="401"/>
        <end position="423"/>
    </location>
</feature>
<dbReference type="PANTHER" id="PTHR11388">
    <property type="entry name" value="ORGANIC ANION TRANSPORTER"/>
    <property type="match status" value="1"/>
</dbReference>
<comment type="similarity">
    <text evidence="2 15">Belongs to the organo anion transporter (TC 2.A.60) family.</text>
</comment>
<evidence type="ECO:0000259" key="16">
    <source>
        <dbReference type="PROSITE" id="PS50850"/>
    </source>
</evidence>
<dbReference type="InterPro" id="IPR036058">
    <property type="entry name" value="Kazal_dom_sf"/>
</dbReference>
<evidence type="ECO:0000256" key="9">
    <source>
        <dbReference type="ARBA" id="ARBA00023136"/>
    </source>
</evidence>
<feature type="domain" description="Major facilitator superfamily (MFS) profile" evidence="16">
    <location>
        <begin position="44"/>
        <end position="681"/>
    </location>
</feature>
<evidence type="ECO:0000256" key="3">
    <source>
        <dbReference type="ARBA" id="ARBA00022448"/>
    </source>
</evidence>
<dbReference type="Proteomes" id="UP000694427">
    <property type="component" value="Unplaced"/>
</dbReference>
<dbReference type="PROSITE" id="PS51465">
    <property type="entry name" value="KAZAL_2"/>
    <property type="match status" value="1"/>
</dbReference>
<protein>
    <recommendedName>
        <fullName evidence="15">Solute carrier organic anion transporter family member</fullName>
    </recommendedName>
</protein>
<feature type="transmembrane region" description="Helical" evidence="15">
    <location>
        <begin position="429"/>
        <end position="455"/>
    </location>
</feature>
<dbReference type="PANTHER" id="PTHR11388:SF89">
    <property type="entry name" value="SOLUTE CARRIER ORGANIC ANION TRANSPORTER FAMILY MEMBER 1B3"/>
    <property type="match status" value="1"/>
</dbReference>
<dbReference type="Gene3D" id="1.20.1250.20">
    <property type="entry name" value="MFS general substrate transporter like domains"/>
    <property type="match status" value="2"/>
</dbReference>
<dbReference type="GO" id="GO:0043252">
    <property type="term" value="P:sodium-independent organic anion transport"/>
    <property type="evidence" value="ECO:0007669"/>
    <property type="project" value="TreeGrafter"/>
</dbReference>
<dbReference type="InterPro" id="IPR004156">
    <property type="entry name" value="OATP"/>
</dbReference>
<dbReference type="InterPro" id="IPR036259">
    <property type="entry name" value="MFS_trans_sf"/>
</dbReference>
<dbReference type="PROSITE" id="PS50850">
    <property type="entry name" value="MFS"/>
    <property type="match status" value="1"/>
</dbReference>
<comment type="catalytic activity">
    <reaction evidence="12">
        <text>3,3',5'-triiodo-L-thyronine(out) = 3,3',5'-triiodo-L-thyronine(in)</text>
        <dbReference type="Rhea" id="RHEA:71815"/>
        <dbReference type="ChEBI" id="CHEBI:57261"/>
    </reaction>
</comment>
<keyword evidence="4" id="KW-1003">Cell membrane</keyword>
<evidence type="ECO:0000256" key="2">
    <source>
        <dbReference type="ARBA" id="ARBA00009657"/>
    </source>
</evidence>
<name>A0A8C1N5J7_CYPCA</name>
<evidence type="ECO:0000256" key="7">
    <source>
        <dbReference type="ARBA" id="ARBA00023055"/>
    </source>
</evidence>
<keyword evidence="3 15" id="KW-0813">Transport</keyword>
<dbReference type="SUPFAM" id="SSF100895">
    <property type="entry name" value="Kazal-type serine protease inhibitors"/>
    <property type="match status" value="1"/>
</dbReference>
<dbReference type="SUPFAM" id="SSF103473">
    <property type="entry name" value="MFS general substrate transporter"/>
    <property type="match status" value="1"/>
</dbReference>
<feature type="domain" description="Kazal-like" evidence="17">
    <location>
        <begin position="480"/>
        <end position="535"/>
    </location>
</feature>
<dbReference type="Pfam" id="PF03137">
    <property type="entry name" value="OATP"/>
    <property type="match status" value="1"/>
</dbReference>
<feature type="transmembrane region" description="Helical" evidence="15">
    <location>
        <begin position="192"/>
        <end position="217"/>
    </location>
</feature>
<evidence type="ECO:0000256" key="4">
    <source>
        <dbReference type="ARBA" id="ARBA00022475"/>
    </source>
</evidence>
<keyword evidence="9 15" id="KW-0472">Membrane</keyword>
<dbReference type="GO" id="GO:0006811">
    <property type="term" value="P:monoatomic ion transport"/>
    <property type="evidence" value="ECO:0007669"/>
    <property type="project" value="UniProtKB-KW"/>
</dbReference>
<evidence type="ECO:0000256" key="14">
    <source>
        <dbReference type="ARBA" id="ARBA00052624"/>
    </source>
</evidence>
<dbReference type="NCBIfam" id="TIGR00805">
    <property type="entry name" value="oat"/>
    <property type="match status" value="1"/>
</dbReference>
<keyword evidence="10" id="KW-1015">Disulfide bond</keyword>
<reference evidence="18" key="1">
    <citation type="submission" date="2025-08" db="UniProtKB">
        <authorList>
            <consortium name="Ensembl"/>
        </authorList>
    </citation>
    <scope>IDENTIFICATION</scope>
</reference>
<dbReference type="InterPro" id="IPR002350">
    <property type="entry name" value="Kazal_dom"/>
</dbReference>
<keyword evidence="6 15" id="KW-1133">Transmembrane helix</keyword>